<comment type="caution">
    <text evidence="1">The sequence shown here is derived from an EMBL/GenBank/DDBJ whole genome shotgun (WGS) entry which is preliminary data.</text>
</comment>
<dbReference type="AlphaFoldDB" id="R4Z1J7"/>
<dbReference type="SUPFAM" id="SSF48371">
    <property type="entry name" value="ARM repeat"/>
    <property type="match status" value="1"/>
</dbReference>
<dbReference type="Pfam" id="PF08713">
    <property type="entry name" value="DNA_alkylation"/>
    <property type="match status" value="1"/>
</dbReference>
<keyword evidence="1" id="KW-0326">Glycosidase</keyword>
<dbReference type="eggNOG" id="COG4912">
    <property type="taxonomic scope" value="Bacteria"/>
</dbReference>
<dbReference type="RefSeq" id="WP_012225327.1">
    <property type="nucleotide sequence ID" value="NZ_HG422565.1"/>
</dbReference>
<dbReference type="PANTHER" id="PTHR34070">
    <property type="entry name" value="ARMADILLO-TYPE FOLD"/>
    <property type="match status" value="1"/>
</dbReference>
<dbReference type="HOGENOM" id="CLU_079880_1_0_11"/>
<dbReference type="Gene3D" id="1.25.40.290">
    <property type="entry name" value="ARM repeat domains"/>
    <property type="match status" value="1"/>
</dbReference>
<dbReference type="EC" id="3.2.2.-" evidence="1"/>
<dbReference type="PANTHER" id="PTHR34070:SF1">
    <property type="entry name" value="DNA ALKYLATION REPAIR PROTEIN"/>
    <property type="match status" value="1"/>
</dbReference>
<organism evidence="1 2">
    <name type="scientific">Candidatus Neomicrothrix parvicella RN1</name>
    <dbReference type="NCBI Taxonomy" id="1229780"/>
    <lineage>
        <taxon>Bacteria</taxon>
        <taxon>Bacillati</taxon>
        <taxon>Actinomycetota</taxon>
        <taxon>Acidimicrobiia</taxon>
        <taxon>Acidimicrobiales</taxon>
        <taxon>Microthrixaceae</taxon>
        <taxon>Candidatus Neomicrothrix</taxon>
    </lineage>
</organism>
<evidence type="ECO:0000313" key="2">
    <source>
        <dbReference type="Proteomes" id="UP000018291"/>
    </source>
</evidence>
<dbReference type="Gene3D" id="1.20.1660.10">
    <property type="entry name" value="Hypothetical protein (EF3068)"/>
    <property type="match status" value="1"/>
</dbReference>
<dbReference type="Proteomes" id="UP000018291">
    <property type="component" value="Unassembled WGS sequence"/>
</dbReference>
<proteinExistence type="predicted"/>
<gene>
    <name evidence="1" type="ORF">BN381_180023</name>
</gene>
<dbReference type="EMBL" id="CANL01000010">
    <property type="protein sequence ID" value="CCM63146.1"/>
    <property type="molecule type" value="Genomic_DNA"/>
</dbReference>
<reference evidence="1 2" key="1">
    <citation type="journal article" date="2013" name="ISME J.">
        <title>Metabolic model for the filamentous 'Candidatus Microthrix parvicella' based on genomic and metagenomic analyses.</title>
        <authorList>
            <person name="Jon McIlroy S."/>
            <person name="Kristiansen R."/>
            <person name="Albertsen M."/>
            <person name="Michael Karst S."/>
            <person name="Rossetti S."/>
            <person name="Lund Nielsen J."/>
            <person name="Tandoi V."/>
            <person name="James Seviour R."/>
            <person name="Nielsen P.H."/>
        </authorList>
    </citation>
    <scope>NUCLEOTIDE SEQUENCE [LARGE SCALE GENOMIC DNA]</scope>
    <source>
        <strain evidence="1 2">RN1</strain>
    </source>
</reference>
<protein>
    <submittedName>
        <fullName evidence="1">Putative DNA alkylation repair enzyme</fullName>
        <ecNumber evidence="1">3.2.2.-</ecNumber>
    </submittedName>
</protein>
<dbReference type="InterPro" id="IPR016024">
    <property type="entry name" value="ARM-type_fold"/>
</dbReference>
<sequence length="228" mass="26032">MGAVEAKLEMVSLRRRLEEVANPERAQAMETYLRDQFPCLGVAAADRRVATRPTLEVSKGVTTDELMAFAMACWGEREREFAYVACDALRANVARIHAEHLDDLRTLITTRSWWETVDPLATRVVGPMITAHPELIAGMDHWVRSDDIWLARTAILHQLMYGEDTDPVRLFTYARLRAGDTEFFIRKAIGWALRQYGRIDPGAVRRFVSIHERELSGLTRREALKHLG</sequence>
<keyword evidence="2" id="KW-1185">Reference proteome</keyword>
<keyword evidence="1" id="KW-0378">Hydrolase</keyword>
<dbReference type="InterPro" id="IPR014825">
    <property type="entry name" value="DNA_alkylation"/>
</dbReference>
<name>R4Z1J7_9ACTN</name>
<evidence type="ECO:0000313" key="1">
    <source>
        <dbReference type="EMBL" id="CCM63146.1"/>
    </source>
</evidence>
<dbReference type="GO" id="GO:0016798">
    <property type="term" value="F:hydrolase activity, acting on glycosyl bonds"/>
    <property type="evidence" value="ECO:0007669"/>
    <property type="project" value="UniProtKB-KW"/>
</dbReference>
<dbReference type="STRING" id="1229780.BN381_180023"/>
<accession>R4Z1J7</accession>
<dbReference type="CDD" id="cd07064">
    <property type="entry name" value="AlkD_like_1"/>
    <property type="match status" value="1"/>
</dbReference>